<dbReference type="SUPFAM" id="SSF51735">
    <property type="entry name" value="NAD(P)-binding Rossmann-fold domains"/>
    <property type="match status" value="1"/>
</dbReference>
<reference evidence="3" key="1">
    <citation type="journal article" date="2019" name="Int. J. Syst. Evol. Microbiol.">
        <title>The Global Catalogue of Microorganisms (GCM) 10K type strain sequencing project: providing services to taxonomists for standard genome sequencing and annotation.</title>
        <authorList>
            <consortium name="The Broad Institute Genomics Platform"/>
            <consortium name="The Broad Institute Genome Sequencing Center for Infectious Disease"/>
            <person name="Wu L."/>
            <person name="Ma J."/>
        </authorList>
    </citation>
    <scope>NUCLEOTIDE SEQUENCE [LARGE SCALE GENOMIC DNA]</scope>
    <source>
        <strain evidence="3">KCTC 23707</strain>
    </source>
</reference>
<keyword evidence="3" id="KW-1185">Reference proteome</keyword>
<dbReference type="Proteomes" id="UP001597373">
    <property type="component" value="Unassembled WGS sequence"/>
</dbReference>
<dbReference type="Pfam" id="PF02423">
    <property type="entry name" value="OCD_Mu_crystall"/>
    <property type="match status" value="1"/>
</dbReference>
<evidence type="ECO:0000313" key="2">
    <source>
        <dbReference type="EMBL" id="MFD2261201.1"/>
    </source>
</evidence>
<name>A0ABW5DNR3_9HYPH</name>
<dbReference type="Gene3D" id="3.30.1780.10">
    <property type="entry name" value="ornithine cyclodeaminase, domain 1"/>
    <property type="match status" value="1"/>
</dbReference>
<dbReference type="PANTHER" id="PTHR13812:SF19">
    <property type="entry name" value="KETIMINE REDUCTASE MU-CRYSTALLIN"/>
    <property type="match status" value="1"/>
</dbReference>
<dbReference type="EMBL" id="JBHUIR010000062">
    <property type="protein sequence ID" value="MFD2261201.1"/>
    <property type="molecule type" value="Genomic_DNA"/>
</dbReference>
<evidence type="ECO:0000256" key="1">
    <source>
        <dbReference type="ARBA" id="ARBA00008903"/>
    </source>
</evidence>
<accession>A0ABW5DNR3</accession>
<dbReference type="PIRSF" id="PIRSF001439">
    <property type="entry name" value="CryM"/>
    <property type="match status" value="1"/>
</dbReference>
<dbReference type="Gene3D" id="3.40.50.720">
    <property type="entry name" value="NAD(P)-binding Rossmann-like Domain"/>
    <property type="match status" value="1"/>
</dbReference>
<dbReference type="InterPro" id="IPR023401">
    <property type="entry name" value="ODC_N"/>
</dbReference>
<dbReference type="InterPro" id="IPR003462">
    <property type="entry name" value="ODC_Mu_crystall"/>
</dbReference>
<dbReference type="NCBIfam" id="NF004793">
    <property type="entry name" value="PRK06141.1"/>
    <property type="match status" value="1"/>
</dbReference>
<comment type="similarity">
    <text evidence="1">Belongs to the ornithine cyclodeaminase/mu-crystallin family.</text>
</comment>
<evidence type="ECO:0000313" key="3">
    <source>
        <dbReference type="Proteomes" id="UP001597373"/>
    </source>
</evidence>
<comment type="caution">
    <text evidence="2">The sequence shown here is derived from an EMBL/GenBank/DDBJ whole genome shotgun (WGS) entry which is preliminary data.</text>
</comment>
<protein>
    <submittedName>
        <fullName evidence="2">Ornithine cyclodeaminase family protein</fullName>
    </submittedName>
</protein>
<dbReference type="InterPro" id="IPR036291">
    <property type="entry name" value="NAD(P)-bd_dom_sf"/>
</dbReference>
<gene>
    <name evidence="2" type="ORF">ACFSMZ_15735</name>
</gene>
<proteinExistence type="inferred from homology"/>
<dbReference type="PANTHER" id="PTHR13812">
    <property type="entry name" value="KETIMINE REDUCTASE MU-CRYSTALLIN"/>
    <property type="match status" value="1"/>
</dbReference>
<sequence>MKTLDAQATEQNLDFPQLIAAIREAFRQEVQVPLRHTHPVGTGTSLIMPAWDEKFYGVKIINVFPENSKKGLPGLHGTYVLFDATTGVPLATVDADVLTAWRTAAASALGASYLARKDAHDLLIVGSGRVSSLIAQAMAAVRDIRRVRVWSRTRENAEALARQLRTQGFEASSIGSIEEGYDADIISCATLSTEPLIRGERLQPGTHVDLIGSFRPDMRETDGTCLARSTVFVDTDEAPAKAGDILAAVNEGHFSLDRIAASLTDLAMERHPGRQSDEEITLFKSVGNAREDLAGAVLVYRKATEAGR</sequence>
<organism evidence="2 3">
    <name type="scientific">Chelativorans composti</name>
    <dbReference type="NCBI Taxonomy" id="768533"/>
    <lineage>
        <taxon>Bacteria</taxon>
        <taxon>Pseudomonadati</taxon>
        <taxon>Pseudomonadota</taxon>
        <taxon>Alphaproteobacteria</taxon>
        <taxon>Hyphomicrobiales</taxon>
        <taxon>Phyllobacteriaceae</taxon>
        <taxon>Chelativorans</taxon>
    </lineage>
</organism>
<dbReference type="RefSeq" id="WP_345099818.1">
    <property type="nucleotide sequence ID" value="NZ_BAABGS010000071.1"/>
</dbReference>